<feature type="transmembrane region" description="Helical" evidence="1">
    <location>
        <begin position="31"/>
        <end position="52"/>
    </location>
</feature>
<evidence type="ECO:0000313" key="3">
    <source>
        <dbReference type="Proteomes" id="UP001501509"/>
    </source>
</evidence>
<keyword evidence="1" id="KW-1133">Transmembrane helix</keyword>
<feature type="transmembrane region" description="Helical" evidence="1">
    <location>
        <begin position="67"/>
        <end position="89"/>
    </location>
</feature>
<feature type="transmembrane region" description="Helical" evidence="1">
    <location>
        <begin position="369"/>
        <end position="389"/>
    </location>
</feature>
<reference evidence="3" key="1">
    <citation type="journal article" date="2019" name="Int. J. Syst. Evol. Microbiol.">
        <title>The Global Catalogue of Microorganisms (GCM) 10K type strain sequencing project: providing services to taxonomists for standard genome sequencing and annotation.</title>
        <authorList>
            <consortium name="The Broad Institute Genomics Platform"/>
            <consortium name="The Broad Institute Genome Sequencing Center for Infectious Disease"/>
            <person name="Wu L."/>
            <person name="Ma J."/>
        </authorList>
    </citation>
    <scope>NUCLEOTIDE SEQUENCE [LARGE SCALE GENOMIC DNA]</scope>
    <source>
        <strain evidence="3">JCM 6833</strain>
    </source>
</reference>
<comment type="caution">
    <text evidence="2">The sequence shown here is derived from an EMBL/GenBank/DDBJ whole genome shotgun (WGS) entry which is preliminary data.</text>
</comment>
<accession>A0ABP6CZQ4</accession>
<organism evidence="2 3">
    <name type="scientific">Actinomadura fulvescens</name>
    <dbReference type="NCBI Taxonomy" id="46160"/>
    <lineage>
        <taxon>Bacteria</taxon>
        <taxon>Bacillati</taxon>
        <taxon>Actinomycetota</taxon>
        <taxon>Actinomycetes</taxon>
        <taxon>Streptosporangiales</taxon>
        <taxon>Thermomonosporaceae</taxon>
        <taxon>Actinomadura</taxon>
    </lineage>
</organism>
<evidence type="ECO:0000313" key="2">
    <source>
        <dbReference type="EMBL" id="GAA2628986.1"/>
    </source>
</evidence>
<dbReference type="Proteomes" id="UP001501509">
    <property type="component" value="Unassembled WGS sequence"/>
</dbReference>
<evidence type="ECO:0000256" key="1">
    <source>
        <dbReference type="SAM" id="Phobius"/>
    </source>
</evidence>
<keyword evidence="1" id="KW-0472">Membrane</keyword>
<dbReference type="EMBL" id="BAAATD010000014">
    <property type="protein sequence ID" value="GAA2628986.1"/>
    <property type="molecule type" value="Genomic_DNA"/>
</dbReference>
<keyword evidence="3" id="KW-1185">Reference proteome</keyword>
<feature type="transmembrane region" description="Helical" evidence="1">
    <location>
        <begin position="409"/>
        <end position="427"/>
    </location>
</feature>
<name>A0ABP6CZQ4_9ACTN</name>
<dbReference type="RefSeq" id="WP_344547534.1">
    <property type="nucleotide sequence ID" value="NZ_BAAATD010000014.1"/>
</dbReference>
<protein>
    <submittedName>
        <fullName evidence="2">Uncharacterized protein</fullName>
    </submittedName>
</protein>
<feature type="transmembrane region" description="Helical" evidence="1">
    <location>
        <begin position="447"/>
        <end position="466"/>
    </location>
</feature>
<gene>
    <name evidence="2" type="ORF">GCM10010411_78060</name>
</gene>
<feature type="transmembrane region" description="Helical" evidence="1">
    <location>
        <begin position="101"/>
        <end position="120"/>
    </location>
</feature>
<sequence length="467" mass="52188">MDKAVRAADQDWDDDPLTVVTTRRVARRFRLAVRILLGLATVWMVWSVLAYLSDHGTTADPNHHRGMAALIITPVVFLTLLALEVAAPLAKPDPVRIRRRLGLVSAFATVLCLAAIAVAWSQVYERSALMEAKGTVVAGPRQAEDFLRSHLPREDAGAKRIPTGVFLQSVKFEGASDVAVSGYVWQRVPKGAEDKAGVVFPEADDAYVTKDSEVYRQVQGDHTLIGWYFDTQLRQRFDYGSYPLDKQNVWLRMWSADFSDQAILSPDYAAYPPWKNGAMTGVDEQMVYGEWNPDFTAFSYVTNHYNSNFGYGTTATQAGDGTPELYFNLGLKRDPQGPLYGQLIRWLFIALIVFAALFLVTVDSERREVVGFTTFEVMSFAVGMLLVIVFDQVAVREAVEARGVVYLEYFSYALYGMILLVGLNAMLITTKTHIRVLTWGGNLLPKLLYWPCYLGMVLTATLLAFLV</sequence>
<keyword evidence="1" id="KW-0812">Transmembrane</keyword>
<feature type="transmembrane region" description="Helical" evidence="1">
    <location>
        <begin position="343"/>
        <end position="362"/>
    </location>
</feature>
<proteinExistence type="predicted"/>